<dbReference type="HOGENOM" id="CLU_302035_0_0_0"/>
<dbReference type="STRING" id="765420.OSCT_3153"/>
<proteinExistence type="predicted"/>
<reference evidence="1 2" key="1">
    <citation type="journal article" date="2011" name="J. Bacteriol.">
        <title>Draft genome sequence of the anoxygenic filamentous phototrophic bacterium Oscillochloris trichoides subsp. DG-6.</title>
        <authorList>
            <person name="Kuznetsov B.B."/>
            <person name="Ivanovsky R.N."/>
            <person name="Keppen O.I."/>
            <person name="Sukhacheva M.V."/>
            <person name="Bumazhkin B.K."/>
            <person name="Patutina E.O."/>
            <person name="Beletsky A.V."/>
            <person name="Mardanov A.V."/>
            <person name="Baslerov R.V."/>
            <person name="Panteleeva A.N."/>
            <person name="Kolganova T.V."/>
            <person name="Ravin N.V."/>
            <person name="Skryabin K.G."/>
        </authorList>
    </citation>
    <scope>NUCLEOTIDE SEQUENCE [LARGE SCALE GENOMIC DNA]</scope>
    <source>
        <strain evidence="1 2">DG-6</strain>
    </source>
</reference>
<dbReference type="OrthoDB" id="136955at2"/>
<sequence>MTNHLPQAFAALEAFPALHAEVAPALQRQAARAVATLAHALPRPELLDHLHQACSDPAGGLVVVEGAPGTGVTSLLVALAARYPFPLWLADADPQGLAALYAQIIALWRPGLPLIDPAALTDPIALERLLTEAVATAEQPLVLLIDLPNPHAPPATPFPALIPSEIPPGLTLVLGCVPGTPLPTQPRLRLALPADAPDTATLAVQIVADTDLDPRMAQGNLLYLRLMLRWHEAGLMDLHNPPLGLNGLLGHWWQGLDASAQHVAALLAAAAEPLPLPVIAELVQNDPEPLLSAWESLELVDLTMQASSEGPLFLASLAHPALSPLIANLVGGDLHTAHGSLAALALHHLSRPTNQATPGLRYLARNLARHAALGPQAHRATRLAQVTSREWVRNHSRLASLADAQRDATWELRAAADGPILRLIRAAALTGILATRARSLDADSAVAALTHGIEQGSRDAALKRVTELVERLPDGMDKAQILRRLGETCYAARMRTSAMRLLSRALDLEANPTSPTWREQREQLFVALAQAALNLGAITVALQIAERIEHLERRAMVETQVTRHLIAAGDLGQARRVAYGVLHESMGAWARAEVGVALARAGDQRGSMILEEISLETVRAWAEIELACDLARHDDRAALARIEALPSPGQRDRGLARLAHALAMAQKDGDALAAAEQISTVESRVAALLDLRVTLDGLVAMLALERATNDIHRLTGDDRAPLLAALAAAHALIGRREAALKITTQLPEGEERDRALAKVAVAITQGGDYPAAQQILAQLDDDDERDWAKDEIARILAATGCWEESWLLVHSMSADDQRSHSAADLAIERARSGEPVAALAQAGEIEMASERARAMTLIAPLLVAAGQSQVALDPAYIARLASSEARGRYLAGIAIALAEAGHLDAAADLIRRIHRPAARARAGAALAHTYAPSNPVQAVAALAEALQATRGGREETLRTLEWAAPTLALLGGSELLAATAAVVAELDG</sequence>
<dbReference type="AlphaFoldDB" id="E1IIK2"/>
<dbReference type="eggNOG" id="COG0457">
    <property type="taxonomic scope" value="Bacteria"/>
</dbReference>
<gene>
    <name evidence="1" type="ORF">OSCT_3153</name>
</gene>
<keyword evidence="2" id="KW-1185">Reference proteome</keyword>
<dbReference type="Gene3D" id="1.25.40.10">
    <property type="entry name" value="Tetratricopeptide repeat domain"/>
    <property type="match status" value="1"/>
</dbReference>
<comment type="caution">
    <text evidence="1">The sequence shown here is derived from an EMBL/GenBank/DDBJ whole genome shotgun (WGS) entry which is preliminary data.</text>
</comment>
<organism evidence="1 2">
    <name type="scientific">Oscillochloris trichoides DG-6</name>
    <dbReference type="NCBI Taxonomy" id="765420"/>
    <lineage>
        <taxon>Bacteria</taxon>
        <taxon>Bacillati</taxon>
        <taxon>Chloroflexota</taxon>
        <taxon>Chloroflexia</taxon>
        <taxon>Chloroflexales</taxon>
        <taxon>Chloroflexineae</taxon>
        <taxon>Oscillochloridaceae</taxon>
        <taxon>Oscillochloris</taxon>
    </lineage>
</organism>
<dbReference type="EMBL" id="ADVR01000139">
    <property type="protein sequence ID" value="EFO78992.1"/>
    <property type="molecule type" value="Genomic_DNA"/>
</dbReference>
<evidence type="ECO:0000313" key="2">
    <source>
        <dbReference type="Proteomes" id="UP000054010"/>
    </source>
</evidence>
<evidence type="ECO:0000313" key="1">
    <source>
        <dbReference type="EMBL" id="EFO78992.1"/>
    </source>
</evidence>
<dbReference type="Proteomes" id="UP000054010">
    <property type="component" value="Unassembled WGS sequence"/>
</dbReference>
<dbReference type="InterPro" id="IPR011990">
    <property type="entry name" value="TPR-like_helical_dom_sf"/>
</dbReference>
<accession>E1IIK2</accession>
<name>E1IIK2_9CHLR</name>
<protein>
    <submittedName>
        <fullName evidence="1">Uncharacterized protein</fullName>
    </submittedName>
</protein>